<dbReference type="PROSITE" id="PS51257">
    <property type="entry name" value="PROKAR_LIPOPROTEIN"/>
    <property type="match status" value="1"/>
</dbReference>
<dbReference type="RefSeq" id="WP_230868806.1">
    <property type="nucleotide sequence ID" value="NZ_CP046640.1"/>
</dbReference>
<organism evidence="2 3">
    <name type="scientific">Iocasia fonsfrigidae</name>
    <dbReference type="NCBI Taxonomy" id="2682810"/>
    <lineage>
        <taxon>Bacteria</taxon>
        <taxon>Bacillati</taxon>
        <taxon>Bacillota</taxon>
        <taxon>Clostridia</taxon>
        <taxon>Halanaerobiales</taxon>
        <taxon>Halanaerobiaceae</taxon>
        <taxon>Iocasia</taxon>
    </lineage>
</organism>
<reference evidence="2" key="1">
    <citation type="submission" date="2019-12" db="EMBL/GenBank/DDBJ databases">
        <authorList>
            <person name="zhang j."/>
            <person name="sun C.M."/>
        </authorList>
    </citation>
    <scope>NUCLEOTIDE SEQUENCE</scope>
    <source>
        <strain evidence="2">NS-1</strain>
    </source>
</reference>
<dbReference type="Proteomes" id="UP000665020">
    <property type="component" value="Chromosome"/>
</dbReference>
<keyword evidence="1" id="KW-1133">Transmembrane helix</keyword>
<keyword evidence="1" id="KW-0472">Membrane</keyword>
<evidence type="ECO:0000313" key="2">
    <source>
        <dbReference type="EMBL" id="QTL97154.1"/>
    </source>
</evidence>
<sequence>MTELVLKTVRYILIFILIISCFFLLKTRQSTGQAVSNMDNYLDRPINPFQGEIKDDFFFQKIAFSNDILTNIASREFFVLKKKEEAAEQEEPEQIVKKNHIPEPLPDLVHQVEKQAAAKVAEKLIENPFILLGISVEKEGGLAILLNTKNKQTEIISKGDILEKFKIMSISKDCVVIEKEGQSFCLEFEK</sequence>
<dbReference type="AlphaFoldDB" id="A0A8A7KG65"/>
<evidence type="ECO:0000256" key="1">
    <source>
        <dbReference type="SAM" id="Phobius"/>
    </source>
</evidence>
<keyword evidence="1" id="KW-0812">Transmembrane</keyword>
<gene>
    <name evidence="2" type="ORF">GM661_03765</name>
</gene>
<name>A0A8A7KG65_9FIRM</name>
<accession>A0A8A7KG65</accession>
<evidence type="ECO:0000313" key="3">
    <source>
        <dbReference type="Proteomes" id="UP000665020"/>
    </source>
</evidence>
<proteinExistence type="predicted"/>
<dbReference type="KEGG" id="ifn:GM661_03765"/>
<feature type="transmembrane region" description="Helical" evidence="1">
    <location>
        <begin position="6"/>
        <end position="25"/>
    </location>
</feature>
<dbReference type="EMBL" id="CP046640">
    <property type="protein sequence ID" value="QTL97154.1"/>
    <property type="molecule type" value="Genomic_DNA"/>
</dbReference>
<protein>
    <submittedName>
        <fullName evidence="2">Uncharacterized protein</fullName>
    </submittedName>
</protein>
<keyword evidence="3" id="KW-1185">Reference proteome</keyword>